<evidence type="ECO:0000256" key="1">
    <source>
        <dbReference type="ARBA" id="ARBA00004141"/>
    </source>
</evidence>
<comment type="caution">
    <text evidence="13">The sequence shown here is derived from an EMBL/GenBank/DDBJ whole genome shotgun (WGS) entry which is preliminary data.</text>
</comment>
<dbReference type="InterPro" id="IPR003663">
    <property type="entry name" value="Sugar/inositol_transpt"/>
</dbReference>
<dbReference type="EMBL" id="QPFP01000048">
    <property type="protein sequence ID" value="TEB26423.1"/>
    <property type="molecule type" value="Genomic_DNA"/>
</dbReference>
<feature type="region of interest" description="Disordered" evidence="10">
    <location>
        <begin position="524"/>
        <end position="618"/>
    </location>
</feature>
<feature type="transmembrane region" description="Helical" evidence="11">
    <location>
        <begin position="97"/>
        <end position="119"/>
    </location>
</feature>
<reference evidence="13 14" key="1">
    <citation type="journal article" date="2019" name="Nat. Ecol. Evol.">
        <title>Megaphylogeny resolves global patterns of mushroom evolution.</title>
        <authorList>
            <person name="Varga T."/>
            <person name="Krizsan K."/>
            <person name="Foldi C."/>
            <person name="Dima B."/>
            <person name="Sanchez-Garcia M."/>
            <person name="Sanchez-Ramirez S."/>
            <person name="Szollosi G.J."/>
            <person name="Szarkandi J.G."/>
            <person name="Papp V."/>
            <person name="Albert L."/>
            <person name="Andreopoulos W."/>
            <person name="Angelini C."/>
            <person name="Antonin V."/>
            <person name="Barry K.W."/>
            <person name="Bougher N.L."/>
            <person name="Buchanan P."/>
            <person name="Buyck B."/>
            <person name="Bense V."/>
            <person name="Catcheside P."/>
            <person name="Chovatia M."/>
            <person name="Cooper J."/>
            <person name="Damon W."/>
            <person name="Desjardin D."/>
            <person name="Finy P."/>
            <person name="Geml J."/>
            <person name="Haridas S."/>
            <person name="Hughes K."/>
            <person name="Justo A."/>
            <person name="Karasinski D."/>
            <person name="Kautmanova I."/>
            <person name="Kiss B."/>
            <person name="Kocsube S."/>
            <person name="Kotiranta H."/>
            <person name="LaButti K.M."/>
            <person name="Lechner B.E."/>
            <person name="Liimatainen K."/>
            <person name="Lipzen A."/>
            <person name="Lukacs Z."/>
            <person name="Mihaltcheva S."/>
            <person name="Morgado L.N."/>
            <person name="Niskanen T."/>
            <person name="Noordeloos M.E."/>
            <person name="Ohm R.A."/>
            <person name="Ortiz-Santana B."/>
            <person name="Ovrebo C."/>
            <person name="Racz N."/>
            <person name="Riley R."/>
            <person name="Savchenko A."/>
            <person name="Shiryaev A."/>
            <person name="Soop K."/>
            <person name="Spirin V."/>
            <person name="Szebenyi C."/>
            <person name="Tomsovsky M."/>
            <person name="Tulloss R.E."/>
            <person name="Uehling J."/>
            <person name="Grigoriev I.V."/>
            <person name="Vagvolgyi C."/>
            <person name="Papp T."/>
            <person name="Martin F.M."/>
            <person name="Miettinen O."/>
            <person name="Hibbett D.S."/>
            <person name="Nagy L.G."/>
        </authorList>
    </citation>
    <scope>NUCLEOTIDE SEQUENCE [LARGE SCALE GENOMIC DNA]</scope>
    <source>
        <strain evidence="13 14">FP101781</strain>
    </source>
</reference>
<dbReference type="NCBIfam" id="TIGR00879">
    <property type="entry name" value="SP"/>
    <property type="match status" value="1"/>
</dbReference>
<comment type="catalytic activity">
    <reaction evidence="8">
        <text>myo-inositol(out) + H(+)(out) = myo-inositol(in) + H(+)(in)</text>
        <dbReference type="Rhea" id="RHEA:60364"/>
        <dbReference type="ChEBI" id="CHEBI:15378"/>
        <dbReference type="ChEBI" id="CHEBI:17268"/>
    </reaction>
</comment>
<feature type="transmembrane region" description="Helical" evidence="11">
    <location>
        <begin position="66"/>
        <end position="85"/>
    </location>
</feature>
<dbReference type="InterPro" id="IPR005829">
    <property type="entry name" value="Sugar_transporter_CS"/>
</dbReference>
<dbReference type="OrthoDB" id="5141738at2759"/>
<dbReference type="AlphaFoldDB" id="A0A4Y7SX41"/>
<dbReference type="PROSITE" id="PS00217">
    <property type="entry name" value="SUGAR_TRANSPORT_2"/>
    <property type="match status" value="1"/>
</dbReference>
<feature type="transmembrane region" description="Helical" evidence="11">
    <location>
        <begin position="12"/>
        <end position="31"/>
    </location>
</feature>
<feature type="transmembrane region" description="Helical" evidence="11">
    <location>
        <begin position="188"/>
        <end position="209"/>
    </location>
</feature>
<dbReference type="PRINTS" id="PR00171">
    <property type="entry name" value="SUGRTRNSPORT"/>
</dbReference>
<dbReference type="InterPro" id="IPR050360">
    <property type="entry name" value="MFS_Sugar_Transporters"/>
</dbReference>
<evidence type="ECO:0000256" key="11">
    <source>
        <dbReference type="SAM" id="Phobius"/>
    </source>
</evidence>
<feature type="transmembrane region" description="Helical" evidence="11">
    <location>
        <begin position="316"/>
        <end position="337"/>
    </location>
</feature>
<evidence type="ECO:0000259" key="12">
    <source>
        <dbReference type="PROSITE" id="PS50850"/>
    </source>
</evidence>
<feature type="transmembrane region" description="Helical" evidence="11">
    <location>
        <begin position="156"/>
        <end position="176"/>
    </location>
</feature>
<dbReference type="PANTHER" id="PTHR48022">
    <property type="entry name" value="PLASTIDIC GLUCOSE TRANSPORTER 4"/>
    <property type="match status" value="1"/>
</dbReference>
<feature type="compositionally biased region" description="Polar residues" evidence="10">
    <location>
        <begin position="558"/>
        <end position="568"/>
    </location>
</feature>
<evidence type="ECO:0000256" key="7">
    <source>
        <dbReference type="ARBA" id="ARBA00023136"/>
    </source>
</evidence>
<dbReference type="InterPro" id="IPR036259">
    <property type="entry name" value="MFS_trans_sf"/>
</dbReference>
<feature type="transmembrane region" description="Helical" evidence="11">
    <location>
        <begin position="125"/>
        <end position="144"/>
    </location>
</feature>
<evidence type="ECO:0000256" key="5">
    <source>
        <dbReference type="ARBA" id="ARBA00022692"/>
    </source>
</evidence>
<name>A0A4Y7SX41_COPMI</name>
<dbReference type="InterPro" id="IPR020846">
    <property type="entry name" value="MFS_dom"/>
</dbReference>
<comment type="subcellular location">
    <subcellularLocation>
        <location evidence="1">Membrane</location>
        <topology evidence="1">Multi-pass membrane protein</topology>
    </subcellularLocation>
</comment>
<evidence type="ECO:0000256" key="6">
    <source>
        <dbReference type="ARBA" id="ARBA00022989"/>
    </source>
</evidence>
<feature type="compositionally biased region" description="Basic and acidic residues" evidence="10">
    <location>
        <begin position="609"/>
        <end position="618"/>
    </location>
</feature>
<dbReference type="FunFam" id="1.20.1250.20:FF:000044">
    <property type="entry name" value="Hexose transporter Hxt3p"/>
    <property type="match status" value="1"/>
</dbReference>
<sequence>MALFYIQGMPVGFVAIMLALVASIGGFIFGYDTGQISDILLMDDFKQRFATCTNPADPSTCVWTTVRSGLIVSLLSIGTLAGALVGAPTADFLGRRLAMSVECLLFMIGVVIQLTTFTVWQQVAVGRFVSGLGVGALSAAVPMYQAETAPTQLRGTLTATYQLFITMGILVAYSIAFGTRALGGMASWKLLIGIGLIFPAMLILGISVMPESPRWLASRGRNEDAAQAVARIYGIPKSEASTNRYVLAEVDEIVNQIEAESKFKAGWIDCFKPRHKTLYRTLLGMSLQSLQQLTGANYFFYYGATVFQGVGIADSYVAQVILGGVNFGCTFGGLYVMERFGRRWPLIIGGIWQSIWLFVFAAAGTARDPTVDGNIGALMIVSACLFILGYAMTWGPGIWILIGETFPTRTRAKQGALSTASNWTWNFLLAFFTPFITSAIGFRYGFVFAACNLLGAVVVFLFLYESSDLSLESVDNMYNDPKCKPWTSGRWAPAGYTSRYDLVEQTRAAQARKPFADTEEKQIEHTGPLPSPYPAQVAFGTHPADPGYPAALTPGGSKPTTGAQNVVSPSDLPEDADIDRGAVHLGGLGPEGYDVTLTKSGPPGGMDRAYPDYHRAGA</sequence>
<evidence type="ECO:0000313" key="13">
    <source>
        <dbReference type="EMBL" id="TEB26423.1"/>
    </source>
</evidence>
<dbReference type="STRING" id="71717.A0A4Y7SX41"/>
<keyword evidence="5 11" id="KW-0812">Transmembrane</keyword>
<feature type="transmembrane region" description="Helical" evidence="11">
    <location>
        <begin position="423"/>
        <end position="440"/>
    </location>
</feature>
<evidence type="ECO:0000256" key="3">
    <source>
        <dbReference type="ARBA" id="ARBA00022448"/>
    </source>
</evidence>
<dbReference type="Pfam" id="PF00083">
    <property type="entry name" value="Sugar_tr"/>
    <property type="match status" value="1"/>
</dbReference>
<dbReference type="PROSITE" id="PS50850">
    <property type="entry name" value="MFS"/>
    <property type="match status" value="1"/>
</dbReference>
<keyword evidence="3 9" id="KW-0813">Transport</keyword>
<feature type="domain" description="Major facilitator superfamily (MFS) profile" evidence="12">
    <location>
        <begin position="18"/>
        <end position="467"/>
    </location>
</feature>
<keyword evidence="7 11" id="KW-0472">Membrane</keyword>
<evidence type="ECO:0000313" key="14">
    <source>
        <dbReference type="Proteomes" id="UP000298030"/>
    </source>
</evidence>
<evidence type="ECO:0000256" key="9">
    <source>
        <dbReference type="RuleBase" id="RU003346"/>
    </source>
</evidence>
<comment type="similarity">
    <text evidence="2 9">Belongs to the major facilitator superfamily. Sugar transporter (TC 2.A.1.1) family.</text>
</comment>
<feature type="transmembrane region" description="Helical" evidence="11">
    <location>
        <begin position="344"/>
        <end position="363"/>
    </location>
</feature>
<feature type="transmembrane region" description="Helical" evidence="11">
    <location>
        <begin position="446"/>
        <end position="464"/>
    </location>
</feature>
<dbReference type="GO" id="GO:0005886">
    <property type="term" value="C:plasma membrane"/>
    <property type="evidence" value="ECO:0007669"/>
    <property type="project" value="TreeGrafter"/>
</dbReference>
<dbReference type="PROSITE" id="PS00216">
    <property type="entry name" value="SUGAR_TRANSPORT_1"/>
    <property type="match status" value="1"/>
</dbReference>
<dbReference type="CDD" id="cd17356">
    <property type="entry name" value="MFS_HXT"/>
    <property type="match status" value="1"/>
</dbReference>
<gene>
    <name evidence="13" type="ORF">FA13DRAFT_1756325</name>
</gene>
<evidence type="ECO:0000256" key="4">
    <source>
        <dbReference type="ARBA" id="ARBA00022597"/>
    </source>
</evidence>
<evidence type="ECO:0000256" key="10">
    <source>
        <dbReference type="SAM" id="MobiDB-lite"/>
    </source>
</evidence>
<proteinExistence type="inferred from homology"/>
<dbReference type="GO" id="GO:0005351">
    <property type="term" value="F:carbohydrate:proton symporter activity"/>
    <property type="evidence" value="ECO:0007669"/>
    <property type="project" value="TreeGrafter"/>
</dbReference>
<keyword evidence="6 11" id="KW-1133">Transmembrane helix</keyword>
<feature type="transmembrane region" description="Helical" evidence="11">
    <location>
        <begin position="375"/>
        <end position="402"/>
    </location>
</feature>
<dbReference type="Gene3D" id="1.20.1250.20">
    <property type="entry name" value="MFS general substrate transporter like domains"/>
    <property type="match status" value="1"/>
</dbReference>
<keyword evidence="14" id="KW-1185">Reference proteome</keyword>
<evidence type="ECO:0000256" key="2">
    <source>
        <dbReference type="ARBA" id="ARBA00010992"/>
    </source>
</evidence>
<organism evidence="13 14">
    <name type="scientific">Coprinellus micaceus</name>
    <name type="common">Glistening ink-cap mushroom</name>
    <name type="synonym">Coprinus micaceus</name>
    <dbReference type="NCBI Taxonomy" id="71717"/>
    <lineage>
        <taxon>Eukaryota</taxon>
        <taxon>Fungi</taxon>
        <taxon>Dikarya</taxon>
        <taxon>Basidiomycota</taxon>
        <taxon>Agaricomycotina</taxon>
        <taxon>Agaricomycetes</taxon>
        <taxon>Agaricomycetidae</taxon>
        <taxon>Agaricales</taxon>
        <taxon>Agaricineae</taxon>
        <taxon>Psathyrellaceae</taxon>
        <taxon>Coprinellus</taxon>
    </lineage>
</organism>
<accession>A0A4Y7SX41</accession>
<dbReference type="PANTHER" id="PTHR48022:SF75">
    <property type="entry name" value="GALACTOSE TRANSPORTER-RELATED"/>
    <property type="match status" value="1"/>
</dbReference>
<dbReference type="InterPro" id="IPR005828">
    <property type="entry name" value="MFS_sugar_transport-like"/>
</dbReference>
<dbReference type="SUPFAM" id="SSF103473">
    <property type="entry name" value="MFS general substrate transporter"/>
    <property type="match status" value="1"/>
</dbReference>
<evidence type="ECO:0000256" key="8">
    <source>
        <dbReference type="ARBA" id="ARBA00049119"/>
    </source>
</evidence>
<keyword evidence="4" id="KW-0762">Sugar transport</keyword>
<protein>
    <submittedName>
        <fullName evidence="13">Monosaccharide transporter</fullName>
    </submittedName>
</protein>
<dbReference type="Proteomes" id="UP000298030">
    <property type="component" value="Unassembled WGS sequence"/>
</dbReference>